<organism evidence="1 2">
    <name type="scientific">Herbaspirillum frisingense GSF30</name>
    <dbReference type="NCBI Taxonomy" id="864073"/>
    <lineage>
        <taxon>Bacteria</taxon>
        <taxon>Pseudomonadati</taxon>
        <taxon>Pseudomonadota</taxon>
        <taxon>Betaproteobacteria</taxon>
        <taxon>Burkholderiales</taxon>
        <taxon>Oxalobacteraceae</taxon>
        <taxon>Herbaspirillum</taxon>
    </lineage>
</organism>
<gene>
    <name evidence="1" type="ORF">HFRIS_023242</name>
</gene>
<proteinExistence type="predicted"/>
<accession>A0AAI9IAD8</accession>
<dbReference type="Proteomes" id="UP000006772">
    <property type="component" value="Unassembled WGS sequence"/>
</dbReference>
<dbReference type="Gene3D" id="1.20.1370.20">
    <property type="match status" value="1"/>
</dbReference>
<protein>
    <submittedName>
        <fullName evidence="1">Catalase</fullName>
    </submittedName>
</protein>
<dbReference type="AlphaFoldDB" id="A0AAI9IAD8"/>
<dbReference type="InterPro" id="IPR043156">
    <property type="entry name" value="Catalase_clade2_helical"/>
</dbReference>
<reference evidence="1 2" key="1">
    <citation type="journal article" date="2013" name="Front. Microbiol.">
        <title>The genome of the endophytic bacterium H. frisingense GSF30(T) identifies diverse strategies in the Herbaspirillum genus to interact with plants.</title>
        <authorList>
            <person name="Straub D."/>
            <person name="Rothballer M."/>
            <person name="Hartmann A."/>
            <person name="Ludewig U."/>
        </authorList>
    </citation>
    <scope>NUCLEOTIDE SEQUENCE [LARGE SCALE GENOMIC DNA]</scope>
    <source>
        <strain evidence="1 2">GSF30</strain>
    </source>
</reference>
<name>A0AAI9IAD8_9BURK</name>
<dbReference type="EMBL" id="AEEC02000055">
    <property type="protein sequence ID" value="EOA02299.1"/>
    <property type="molecule type" value="Genomic_DNA"/>
</dbReference>
<comment type="caution">
    <text evidence="1">The sequence shown here is derived from an EMBL/GenBank/DDBJ whole genome shotgun (WGS) entry which is preliminary data.</text>
</comment>
<evidence type="ECO:0000313" key="2">
    <source>
        <dbReference type="Proteomes" id="UP000006772"/>
    </source>
</evidence>
<sequence>MHRQAINRGRSTYELSCWAAAAHANPERFADCHWQSKLFWKRKTLAEQLLIFSAFHFGLIRMQIPALMLTRNITAEQC</sequence>
<evidence type="ECO:0000313" key="1">
    <source>
        <dbReference type="EMBL" id="EOA02299.1"/>
    </source>
</evidence>